<feature type="region of interest" description="Disordered" evidence="1">
    <location>
        <begin position="262"/>
        <end position="321"/>
    </location>
</feature>
<proteinExistence type="predicted"/>
<comment type="caution">
    <text evidence="2">The sequence shown here is derived from an EMBL/GenBank/DDBJ whole genome shotgun (WGS) entry which is preliminary data.</text>
</comment>
<dbReference type="Proteomes" id="UP000726737">
    <property type="component" value="Unassembled WGS sequence"/>
</dbReference>
<feature type="region of interest" description="Disordered" evidence="1">
    <location>
        <begin position="1"/>
        <end position="156"/>
    </location>
</feature>
<dbReference type="OrthoDB" id="2444602at2759"/>
<evidence type="ECO:0000313" key="2">
    <source>
        <dbReference type="EMBL" id="KAG0262887.1"/>
    </source>
</evidence>
<feature type="compositionally biased region" description="Low complexity" evidence="1">
    <location>
        <begin position="29"/>
        <end position="69"/>
    </location>
</feature>
<feature type="compositionally biased region" description="Polar residues" evidence="1">
    <location>
        <begin position="89"/>
        <end position="106"/>
    </location>
</feature>
<name>A0A9P6QBV7_9FUNG</name>
<organism evidence="2 3">
    <name type="scientific">Mortierella polycephala</name>
    <dbReference type="NCBI Taxonomy" id="41804"/>
    <lineage>
        <taxon>Eukaryota</taxon>
        <taxon>Fungi</taxon>
        <taxon>Fungi incertae sedis</taxon>
        <taxon>Mucoromycota</taxon>
        <taxon>Mortierellomycotina</taxon>
        <taxon>Mortierellomycetes</taxon>
        <taxon>Mortierellales</taxon>
        <taxon>Mortierellaceae</taxon>
        <taxon>Mortierella</taxon>
    </lineage>
</organism>
<protein>
    <submittedName>
        <fullName evidence="2">Uncharacterized protein</fullName>
    </submittedName>
</protein>
<reference evidence="2" key="1">
    <citation type="journal article" date="2020" name="Fungal Divers.">
        <title>Resolving the Mortierellaceae phylogeny through synthesis of multi-gene phylogenetics and phylogenomics.</title>
        <authorList>
            <person name="Vandepol N."/>
            <person name="Liber J."/>
            <person name="Desiro A."/>
            <person name="Na H."/>
            <person name="Kennedy M."/>
            <person name="Barry K."/>
            <person name="Grigoriev I.V."/>
            <person name="Miller A.N."/>
            <person name="O'Donnell K."/>
            <person name="Stajich J.E."/>
            <person name="Bonito G."/>
        </authorList>
    </citation>
    <scope>NUCLEOTIDE SEQUENCE</scope>
    <source>
        <strain evidence="2">KOD948</strain>
    </source>
</reference>
<accession>A0A9P6QBV7</accession>
<sequence length="321" mass="34659">MRLAPNQRPQSIPISFLINPTSEPPKPFSGTSSTPSESPLSSSTSSIPSRSAPFSTTTHSTNHANTAASPVLTGLPPAALPSRKISAPISRQLSRAPSTKNNSTHLFDNIESGPTRPRTARSAASSQPLADSTVTSEVTSSSSALESIPVQPLGKDDVKEEQQAIYYQGSQRKTTKPGLKTTKTGKIQHKPSKVGLRKKNTAYNRFLQKQSKYLAEHRPDLTPQQRMKRIVEEWAVSEKNAHTTRRKSRFQVVDGKVTLISASSSPLGDPVSANTLLNHQENGRLAIKGDPSEWQDVPHSPTSSKNDQDQKASATTSASLP</sequence>
<feature type="compositionally biased region" description="Low complexity" evidence="1">
    <location>
        <begin position="132"/>
        <end position="143"/>
    </location>
</feature>
<feature type="compositionally biased region" description="Polar residues" evidence="1">
    <location>
        <begin position="262"/>
        <end position="280"/>
    </location>
</feature>
<dbReference type="AlphaFoldDB" id="A0A9P6QBV7"/>
<evidence type="ECO:0000313" key="3">
    <source>
        <dbReference type="Proteomes" id="UP000726737"/>
    </source>
</evidence>
<gene>
    <name evidence="2" type="ORF">BG011_009595</name>
</gene>
<feature type="compositionally biased region" description="Low complexity" evidence="1">
    <location>
        <begin position="176"/>
        <end position="185"/>
    </location>
</feature>
<feature type="region of interest" description="Disordered" evidence="1">
    <location>
        <begin position="168"/>
        <end position="189"/>
    </location>
</feature>
<keyword evidence="3" id="KW-1185">Reference proteome</keyword>
<evidence type="ECO:0000256" key="1">
    <source>
        <dbReference type="SAM" id="MobiDB-lite"/>
    </source>
</evidence>
<feature type="compositionally biased region" description="Polar residues" evidence="1">
    <location>
        <begin position="300"/>
        <end position="321"/>
    </location>
</feature>
<dbReference type="EMBL" id="JAAAJA010000087">
    <property type="protein sequence ID" value="KAG0262887.1"/>
    <property type="molecule type" value="Genomic_DNA"/>
</dbReference>
<feature type="compositionally biased region" description="Polar residues" evidence="1">
    <location>
        <begin position="7"/>
        <end position="21"/>
    </location>
</feature>
<dbReference type="CDD" id="cd00084">
    <property type="entry name" value="HMG-box_SF"/>
    <property type="match status" value="1"/>
</dbReference>